<evidence type="ECO:0000259" key="2">
    <source>
        <dbReference type="Pfam" id="PF13439"/>
    </source>
</evidence>
<evidence type="ECO:0000259" key="1">
    <source>
        <dbReference type="Pfam" id="PF00534"/>
    </source>
</evidence>
<dbReference type="RefSeq" id="WP_091914674.1">
    <property type="nucleotide sequence ID" value="NZ_FOIQ01000001.1"/>
</dbReference>
<dbReference type="Pfam" id="PF13439">
    <property type="entry name" value="Glyco_transf_4"/>
    <property type="match status" value="1"/>
</dbReference>
<accession>A0A1I0MI36</accession>
<reference evidence="3 4" key="1">
    <citation type="submission" date="2016-10" db="EMBL/GenBank/DDBJ databases">
        <authorList>
            <person name="de Groot N.N."/>
        </authorList>
    </citation>
    <scope>NUCLEOTIDE SEQUENCE [LARGE SCALE GENOMIC DNA]</scope>
    <source>
        <strain evidence="3 4">TC2-24</strain>
    </source>
</reference>
<sequence>MRKRICFLVDSIFSIGGVQRVTAVIAKELAKTYDVTIVTFDKPEAKDLSLYELNDTDIHFRFFTYPTVKRYKNIICKAYSGLYMKLRPSSKWASNLYARSSFPYELRQALTEELRQGNYQVIIGVHAPLAGRLATIKKELPGVKTIGWIHNSFEALFGDTFIYIGAKRKRHYVYQFRELDDVILLCHHDADSYQRYDRRFRPTVIYNPLTLIPDKRSVGNSKTFLSVGRFSRRHKGYDLLIKAFHLFAQKNTEWHLDLVGEGVEEEMYRELIQELHLEDRVTIHPFTNRIQDYYSQAQIYVLSSRWEGFGLVLVEAMAHGLPVVSSDLPTSLEIMGDFGLYFKNGDIDSLAQQLEEATHIDWPSKSEEAIKIAQQFNIDQIIGQWKKLIENINN</sequence>
<evidence type="ECO:0000313" key="3">
    <source>
        <dbReference type="EMBL" id="SEV87995.1"/>
    </source>
</evidence>
<evidence type="ECO:0000313" key="4">
    <source>
        <dbReference type="Proteomes" id="UP000199373"/>
    </source>
</evidence>
<organism evidence="3 4">
    <name type="scientific">Prevotella aff. ruminicola Tc2-24</name>
    <dbReference type="NCBI Taxonomy" id="81582"/>
    <lineage>
        <taxon>Bacteria</taxon>
        <taxon>Pseudomonadati</taxon>
        <taxon>Bacteroidota</taxon>
        <taxon>Bacteroidia</taxon>
        <taxon>Bacteroidales</taxon>
        <taxon>Prevotellaceae</taxon>
        <taxon>Prevotella</taxon>
    </lineage>
</organism>
<dbReference type="Proteomes" id="UP000199373">
    <property type="component" value="Unassembled WGS sequence"/>
</dbReference>
<dbReference type="Gene3D" id="3.40.50.2000">
    <property type="entry name" value="Glycogen Phosphorylase B"/>
    <property type="match status" value="2"/>
</dbReference>
<feature type="domain" description="Glycosyltransferase subfamily 4-like N-terminal" evidence="2">
    <location>
        <begin position="15"/>
        <end position="208"/>
    </location>
</feature>
<dbReference type="PANTHER" id="PTHR12526">
    <property type="entry name" value="GLYCOSYLTRANSFERASE"/>
    <property type="match status" value="1"/>
</dbReference>
<protein>
    <submittedName>
        <fullName evidence="3">Glycosyltransferase involved in cell wall bisynthesis</fullName>
    </submittedName>
</protein>
<dbReference type="SUPFAM" id="SSF53756">
    <property type="entry name" value="UDP-Glycosyltransferase/glycogen phosphorylase"/>
    <property type="match status" value="1"/>
</dbReference>
<name>A0A1I0MI36_9BACT</name>
<dbReference type="EMBL" id="FOIQ01000001">
    <property type="protein sequence ID" value="SEV87995.1"/>
    <property type="molecule type" value="Genomic_DNA"/>
</dbReference>
<dbReference type="InterPro" id="IPR028098">
    <property type="entry name" value="Glyco_trans_4-like_N"/>
</dbReference>
<gene>
    <name evidence="3" type="ORF">SAMN04487850_0685</name>
</gene>
<dbReference type="PANTHER" id="PTHR12526:SF630">
    <property type="entry name" value="GLYCOSYLTRANSFERASE"/>
    <property type="match status" value="1"/>
</dbReference>
<dbReference type="Pfam" id="PF00534">
    <property type="entry name" value="Glycos_transf_1"/>
    <property type="match status" value="1"/>
</dbReference>
<dbReference type="AlphaFoldDB" id="A0A1I0MI36"/>
<proteinExistence type="predicted"/>
<dbReference type="InterPro" id="IPR001296">
    <property type="entry name" value="Glyco_trans_1"/>
</dbReference>
<dbReference type="GO" id="GO:0016757">
    <property type="term" value="F:glycosyltransferase activity"/>
    <property type="evidence" value="ECO:0007669"/>
    <property type="project" value="InterPro"/>
</dbReference>
<keyword evidence="3" id="KW-0808">Transferase</keyword>
<feature type="domain" description="Glycosyl transferase family 1" evidence="1">
    <location>
        <begin position="215"/>
        <end position="374"/>
    </location>
</feature>
<keyword evidence="4" id="KW-1185">Reference proteome</keyword>